<evidence type="ECO:0000256" key="1">
    <source>
        <dbReference type="SAM" id="SignalP"/>
    </source>
</evidence>
<keyword evidence="4" id="KW-1185">Reference proteome</keyword>
<reference evidence="3" key="1">
    <citation type="journal article" date="2021" name="Sci. Rep.">
        <title>Diploid genomic architecture of Nitzschia inconspicua, an elite biomass production diatom.</title>
        <authorList>
            <person name="Oliver A."/>
            <person name="Podell S."/>
            <person name="Pinowska A."/>
            <person name="Traller J.C."/>
            <person name="Smith S.R."/>
            <person name="McClure R."/>
            <person name="Beliaev A."/>
            <person name="Bohutskyi P."/>
            <person name="Hill E.A."/>
            <person name="Rabines A."/>
            <person name="Zheng H."/>
            <person name="Allen L.Z."/>
            <person name="Kuo A."/>
            <person name="Grigoriev I.V."/>
            <person name="Allen A.E."/>
            <person name="Hazlebeck D."/>
            <person name="Allen E.E."/>
        </authorList>
    </citation>
    <scope>NUCLEOTIDE SEQUENCE</scope>
    <source>
        <strain evidence="3">Hildebrandi</strain>
    </source>
</reference>
<reference evidence="3" key="2">
    <citation type="submission" date="2021-04" db="EMBL/GenBank/DDBJ databases">
        <authorList>
            <person name="Podell S."/>
        </authorList>
    </citation>
    <scope>NUCLEOTIDE SEQUENCE</scope>
    <source>
        <strain evidence="3">Hildebrandi</strain>
    </source>
</reference>
<dbReference type="InterPro" id="IPR022742">
    <property type="entry name" value="Hydrolase_4"/>
</dbReference>
<feature type="domain" description="Serine aminopeptidase S33" evidence="2">
    <location>
        <begin position="90"/>
        <end position="302"/>
    </location>
</feature>
<dbReference type="AlphaFoldDB" id="A0A9K3KY09"/>
<dbReference type="OrthoDB" id="10677305at2759"/>
<evidence type="ECO:0000259" key="2">
    <source>
        <dbReference type="Pfam" id="PF12146"/>
    </source>
</evidence>
<dbReference type="PANTHER" id="PTHR43265">
    <property type="entry name" value="ESTERASE ESTD"/>
    <property type="match status" value="1"/>
</dbReference>
<accession>A0A9K3KY09</accession>
<dbReference type="Pfam" id="PF12146">
    <property type="entry name" value="Hydrolase_4"/>
    <property type="match status" value="1"/>
</dbReference>
<dbReference type="GO" id="GO:0052689">
    <property type="term" value="F:carboxylic ester hydrolase activity"/>
    <property type="evidence" value="ECO:0007669"/>
    <property type="project" value="TreeGrafter"/>
</dbReference>
<organism evidence="3 4">
    <name type="scientific">Nitzschia inconspicua</name>
    <dbReference type="NCBI Taxonomy" id="303405"/>
    <lineage>
        <taxon>Eukaryota</taxon>
        <taxon>Sar</taxon>
        <taxon>Stramenopiles</taxon>
        <taxon>Ochrophyta</taxon>
        <taxon>Bacillariophyta</taxon>
        <taxon>Bacillariophyceae</taxon>
        <taxon>Bacillariophycidae</taxon>
        <taxon>Bacillariales</taxon>
        <taxon>Bacillariaceae</taxon>
        <taxon>Nitzschia</taxon>
    </lineage>
</organism>
<comment type="caution">
    <text evidence="3">The sequence shown here is derived from an EMBL/GenBank/DDBJ whole genome shotgun (WGS) entry which is preliminary data.</text>
</comment>
<evidence type="ECO:0000313" key="3">
    <source>
        <dbReference type="EMBL" id="KAG7351333.1"/>
    </source>
</evidence>
<dbReference type="Proteomes" id="UP000693970">
    <property type="component" value="Unassembled WGS sequence"/>
</dbReference>
<gene>
    <name evidence="3" type="ORF">IV203_010693</name>
</gene>
<keyword evidence="3" id="KW-0645">Protease</keyword>
<dbReference type="PANTHER" id="PTHR43265:SF1">
    <property type="entry name" value="ESTERASE ESTD"/>
    <property type="match status" value="1"/>
</dbReference>
<name>A0A9K3KY09_9STRA</name>
<feature type="signal peptide" evidence="1">
    <location>
        <begin position="1"/>
        <end position="22"/>
    </location>
</feature>
<keyword evidence="3" id="KW-0378">Hydrolase</keyword>
<keyword evidence="1" id="KW-0732">Signal</keyword>
<dbReference type="GO" id="GO:0004177">
    <property type="term" value="F:aminopeptidase activity"/>
    <property type="evidence" value="ECO:0007669"/>
    <property type="project" value="UniProtKB-KW"/>
</dbReference>
<keyword evidence="3" id="KW-0031">Aminopeptidase</keyword>
<dbReference type="InterPro" id="IPR053145">
    <property type="entry name" value="AB_hydrolase_Est10"/>
</dbReference>
<evidence type="ECO:0000313" key="4">
    <source>
        <dbReference type="Proteomes" id="UP000693970"/>
    </source>
</evidence>
<dbReference type="EMBL" id="JAGRRH010000018">
    <property type="protein sequence ID" value="KAG7351333.1"/>
    <property type="molecule type" value="Genomic_DNA"/>
</dbReference>
<sequence>MSQGCWLITSLFVLCLLSYVRAEIRVVTVTFPDDNNLDDFTFEGSLYLPSTEVDGPVPGVVLIHRSGPNSRDAPMNGQNALFWGTPIPIFREIATALAEKGIAVLTYDKRSCCRYNNCYDNSYPFSGPFDFSTINVFLNDASTAARFLQNYDNVNSKAVVVAGHSQSGQFLPSMLVDNPGLLGGIMLAAPFRPIDEILEYQVQFSLELSDNLYGFHLEEAMQFYPNLKTLIELRDDVRNVASGRMNVTRGEESGVLVGGIPISFWNSWIDLADTAWENAAKISQPLLLVNGDMDSNNPVSETDMWAAYLDDIGASDRYEKKIFRCLTHAFNCIDAPDFSAPIDESAISLIVDPRLPETMAAWIKQLVVAAGAPEDSDSTPVPTTESSSANRKTDFCRVLFTLAVWTIYFGAALVHYY</sequence>
<proteinExistence type="predicted"/>
<feature type="chain" id="PRO_5039886102" evidence="1">
    <location>
        <begin position="23"/>
        <end position="417"/>
    </location>
</feature>
<protein>
    <submittedName>
        <fullName evidence="3">Serine aminopeptidase, S33</fullName>
    </submittedName>
</protein>